<accession>A0ABU1VZ01</accession>
<dbReference type="RefSeq" id="WP_310277126.1">
    <property type="nucleotide sequence ID" value="NZ_JAVDWR010000004.1"/>
</dbReference>
<dbReference type="EMBL" id="JAVDWR010000004">
    <property type="protein sequence ID" value="MDR7120928.1"/>
    <property type="molecule type" value="Genomic_DNA"/>
</dbReference>
<evidence type="ECO:0000313" key="1">
    <source>
        <dbReference type="EMBL" id="MDR7120928.1"/>
    </source>
</evidence>
<proteinExistence type="predicted"/>
<name>A0ABU1VZ01_9GAMM</name>
<evidence type="ECO:0000313" key="2">
    <source>
        <dbReference type="Proteomes" id="UP001257909"/>
    </source>
</evidence>
<sequence length="116" mass="13597">MKYFVILVSCIIIFSLWPSWSDGPYEVYWIDGKKSLGYSLGDGAYIRRIENPREIQVNEKYISLYACPEDSCGFYYIDKSKDHQYAEAAEFVFGPYTKSKFMELQQTMLLPMLKID</sequence>
<reference evidence="1 2" key="1">
    <citation type="submission" date="2023-07" db="EMBL/GenBank/DDBJ databases">
        <title>Sorghum-associated microbial communities from plants grown in Nebraska, USA.</title>
        <authorList>
            <person name="Schachtman D."/>
        </authorList>
    </citation>
    <scope>NUCLEOTIDE SEQUENCE [LARGE SCALE GENOMIC DNA]</scope>
    <source>
        <strain evidence="1 2">4138</strain>
    </source>
</reference>
<dbReference type="Proteomes" id="UP001257909">
    <property type="component" value="Unassembled WGS sequence"/>
</dbReference>
<gene>
    <name evidence="1" type="ORF">J2W69_001866</name>
</gene>
<protein>
    <submittedName>
        <fullName evidence="1">Uncharacterized protein</fullName>
    </submittedName>
</protein>
<organism evidence="1 2">
    <name type="scientific">Rheinheimera soli</name>
    <dbReference type="NCBI Taxonomy" id="443616"/>
    <lineage>
        <taxon>Bacteria</taxon>
        <taxon>Pseudomonadati</taxon>
        <taxon>Pseudomonadota</taxon>
        <taxon>Gammaproteobacteria</taxon>
        <taxon>Chromatiales</taxon>
        <taxon>Chromatiaceae</taxon>
        <taxon>Rheinheimera</taxon>
    </lineage>
</organism>
<keyword evidence="2" id="KW-1185">Reference proteome</keyword>
<comment type="caution">
    <text evidence="1">The sequence shown here is derived from an EMBL/GenBank/DDBJ whole genome shotgun (WGS) entry which is preliminary data.</text>
</comment>